<comment type="caution">
    <text evidence="2">The sequence shown here is derived from an EMBL/GenBank/DDBJ whole genome shotgun (WGS) entry which is preliminary data.</text>
</comment>
<dbReference type="InterPro" id="IPR036812">
    <property type="entry name" value="NAD(P)_OxRdtase_dom_sf"/>
</dbReference>
<reference evidence="2 3" key="1">
    <citation type="submission" date="2021-03" db="EMBL/GenBank/DDBJ databases">
        <title>Genomic Encyclopedia of Type Strains, Phase IV (KMG-IV): sequencing the most valuable type-strain genomes for metagenomic binning, comparative biology and taxonomic classification.</title>
        <authorList>
            <person name="Goeker M."/>
        </authorList>
    </citation>
    <scope>NUCLEOTIDE SEQUENCE [LARGE SCALE GENOMIC DNA]</scope>
    <source>
        <strain evidence="2 3">DSM 24738</strain>
    </source>
</reference>
<gene>
    <name evidence="2" type="ORF">J2Z37_004738</name>
</gene>
<dbReference type="EMBL" id="JAGGKT010000026">
    <property type="protein sequence ID" value="MBP1934718.1"/>
    <property type="molecule type" value="Genomic_DNA"/>
</dbReference>
<dbReference type="PANTHER" id="PTHR43312">
    <property type="entry name" value="D-THREO-ALDOSE 1-DEHYDROGENASE"/>
    <property type="match status" value="1"/>
</dbReference>
<dbReference type="Gene3D" id="3.20.20.100">
    <property type="entry name" value="NADP-dependent oxidoreductase domain"/>
    <property type="match status" value="1"/>
</dbReference>
<keyword evidence="3" id="KW-1185">Reference proteome</keyword>
<sequence length="296" mass="33141">MSKKMEYRRLGRLEHQSSVVMFGGAKLGKVTQEEATESIDFAIQHGVNHIDTAASYGDSEIRLGANMAEIRDRIFLASKTEQRTKEKAKEQIYRSLERLQVDYLDLIQLHAVTNLEELDKCTGKGGSLEAALEAKEEGIVKAIGITGHGHKAPSTHLEALKRYPFATVLTPLNYYLYSMDEYREDFLALAEEAKRQDAALRVIKAIAKGPWGIEQQRTYATWYEPFDEQKMIDACVSFVLSIDGVVGFASAGDIHLFPKVVDAALRHREMSREEVDEILGKLPTYRSPFGAPTSIA</sequence>
<accession>A0ABS4GWQ7</accession>
<evidence type="ECO:0000313" key="3">
    <source>
        <dbReference type="Proteomes" id="UP001519343"/>
    </source>
</evidence>
<dbReference type="RefSeq" id="WP_342453873.1">
    <property type="nucleotide sequence ID" value="NZ_JAGGKT010000026.1"/>
</dbReference>
<proteinExistence type="predicted"/>
<dbReference type="PRINTS" id="PR00069">
    <property type="entry name" value="ALDKETRDTASE"/>
</dbReference>
<organism evidence="2 3">
    <name type="scientific">Ammoniphilus resinae</name>
    <dbReference type="NCBI Taxonomy" id="861532"/>
    <lineage>
        <taxon>Bacteria</taxon>
        <taxon>Bacillati</taxon>
        <taxon>Bacillota</taxon>
        <taxon>Bacilli</taxon>
        <taxon>Bacillales</taxon>
        <taxon>Paenibacillaceae</taxon>
        <taxon>Aneurinibacillus group</taxon>
        <taxon>Ammoniphilus</taxon>
    </lineage>
</organism>
<dbReference type="SUPFAM" id="SSF51430">
    <property type="entry name" value="NAD(P)-linked oxidoreductase"/>
    <property type="match status" value="1"/>
</dbReference>
<dbReference type="CDD" id="cd19100">
    <property type="entry name" value="AKR_unchar"/>
    <property type="match status" value="1"/>
</dbReference>
<dbReference type="Pfam" id="PF00248">
    <property type="entry name" value="Aldo_ket_red"/>
    <property type="match status" value="1"/>
</dbReference>
<evidence type="ECO:0000259" key="1">
    <source>
        <dbReference type="Pfam" id="PF00248"/>
    </source>
</evidence>
<dbReference type="Proteomes" id="UP001519343">
    <property type="component" value="Unassembled WGS sequence"/>
</dbReference>
<name>A0ABS4GWQ7_9BACL</name>
<dbReference type="InterPro" id="IPR053135">
    <property type="entry name" value="AKR2_Oxidoreductase"/>
</dbReference>
<dbReference type="PANTHER" id="PTHR43312:SF1">
    <property type="entry name" value="NADP-DEPENDENT OXIDOREDUCTASE DOMAIN-CONTAINING PROTEIN"/>
    <property type="match status" value="1"/>
</dbReference>
<feature type="domain" description="NADP-dependent oxidoreductase" evidence="1">
    <location>
        <begin position="21"/>
        <end position="175"/>
    </location>
</feature>
<protein>
    <submittedName>
        <fullName evidence="2">Aldo/keto reductase-like oxidoreductase</fullName>
    </submittedName>
</protein>
<dbReference type="InterPro" id="IPR020471">
    <property type="entry name" value="AKR"/>
</dbReference>
<evidence type="ECO:0000313" key="2">
    <source>
        <dbReference type="EMBL" id="MBP1934718.1"/>
    </source>
</evidence>
<dbReference type="InterPro" id="IPR023210">
    <property type="entry name" value="NADP_OxRdtase_dom"/>
</dbReference>